<keyword evidence="2" id="KW-0808">Transferase</keyword>
<dbReference type="InterPro" id="IPR050276">
    <property type="entry name" value="MshD_Acetyltransferase"/>
</dbReference>
<proteinExistence type="predicted"/>
<gene>
    <name evidence="2" type="ORF">DI598_13790</name>
</gene>
<dbReference type="PANTHER" id="PTHR43617:SF9">
    <property type="entry name" value="GNAT FAMILY ACETYLTRANSFERASE"/>
    <property type="match status" value="1"/>
</dbReference>
<dbReference type="InterPro" id="IPR000182">
    <property type="entry name" value="GNAT_dom"/>
</dbReference>
<dbReference type="SUPFAM" id="SSF55729">
    <property type="entry name" value="Acyl-CoA N-acyltransferases (Nat)"/>
    <property type="match status" value="1"/>
</dbReference>
<evidence type="ECO:0000259" key="1">
    <source>
        <dbReference type="PROSITE" id="PS51186"/>
    </source>
</evidence>
<dbReference type="CDD" id="cd04301">
    <property type="entry name" value="NAT_SF"/>
    <property type="match status" value="1"/>
</dbReference>
<dbReference type="AlphaFoldDB" id="A0A2W5EU51"/>
<dbReference type="PANTHER" id="PTHR43617">
    <property type="entry name" value="L-AMINO ACID N-ACETYLTRANSFERASE"/>
    <property type="match status" value="1"/>
</dbReference>
<dbReference type="GO" id="GO:0016747">
    <property type="term" value="F:acyltransferase activity, transferring groups other than amino-acyl groups"/>
    <property type="evidence" value="ECO:0007669"/>
    <property type="project" value="InterPro"/>
</dbReference>
<dbReference type="Proteomes" id="UP000249645">
    <property type="component" value="Unassembled WGS sequence"/>
</dbReference>
<reference evidence="2 3" key="1">
    <citation type="submission" date="2017-11" db="EMBL/GenBank/DDBJ databases">
        <title>Infants hospitalized years apart are colonized by the same room-sourced microbial strains.</title>
        <authorList>
            <person name="Brooks B."/>
            <person name="Olm M.R."/>
            <person name="Firek B.A."/>
            <person name="Baker R."/>
            <person name="Thomas B.C."/>
            <person name="Morowitz M.J."/>
            <person name="Banfield J.F."/>
        </authorList>
    </citation>
    <scope>NUCLEOTIDE SEQUENCE [LARGE SCALE GENOMIC DNA]</scope>
    <source>
        <strain evidence="2">S2_009_000_R2_76</strain>
    </source>
</reference>
<feature type="domain" description="N-acetyltransferase" evidence="1">
    <location>
        <begin position="3"/>
        <end position="159"/>
    </location>
</feature>
<evidence type="ECO:0000313" key="3">
    <source>
        <dbReference type="Proteomes" id="UP000249645"/>
    </source>
</evidence>
<dbReference type="Pfam" id="PF00583">
    <property type="entry name" value="Acetyltransf_1"/>
    <property type="match status" value="1"/>
</dbReference>
<dbReference type="EMBL" id="QFOI01000286">
    <property type="protein sequence ID" value="PZP45087.1"/>
    <property type="molecule type" value="Genomic_DNA"/>
</dbReference>
<dbReference type="Gene3D" id="3.40.630.30">
    <property type="match status" value="1"/>
</dbReference>
<organism evidence="2 3">
    <name type="scientific">Pseudopedobacter saltans</name>
    <dbReference type="NCBI Taxonomy" id="151895"/>
    <lineage>
        <taxon>Bacteria</taxon>
        <taxon>Pseudomonadati</taxon>
        <taxon>Bacteroidota</taxon>
        <taxon>Sphingobacteriia</taxon>
        <taxon>Sphingobacteriales</taxon>
        <taxon>Sphingobacteriaceae</taxon>
        <taxon>Pseudopedobacter</taxon>
    </lineage>
</organism>
<accession>A0A2W5EU51</accession>
<comment type="caution">
    <text evidence="2">The sequence shown here is derived from an EMBL/GenBank/DDBJ whole genome shotgun (WGS) entry which is preliminary data.</text>
</comment>
<name>A0A2W5EU51_9SPHI</name>
<dbReference type="PROSITE" id="PS51186">
    <property type="entry name" value="GNAT"/>
    <property type="match status" value="1"/>
</dbReference>
<sequence>MNHTIVPITQQDIPLLVDLINLSYRNKSDGAWTTEADLFNEGGLRIDANELISTMSTTDNYIFKYVLDGDILGTVTLTEKPTAIYLGTLAVSPRAQGLGIGKKILLFANEFAKQKSKDKVTLTAISVRKDLIDWYERFGYVKTGNITPFPTSSHELSTPVQDLFFEEMVFHI</sequence>
<dbReference type="InterPro" id="IPR016181">
    <property type="entry name" value="Acyl_CoA_acyltransferase"/>
</dbReference>
<protein>
    <submittedName>
        <fullName evidence="2">GNAT family N-acetyltransferase</fullName>
    </submittedName>
</protein>
<evidence type="ECO:0000313" key="2">
    <source>
        <dbReference type="EMBL" id="PZP45087.1"/>
    </source>
</evidence>